<feature type="region of interest" description="Disordered" evidence="10">
    <location>
        <begin position="2620"/>
        <end position="2652"/>
    </location>
</feature>
<keyword evidence="15" id="KW-1185">Reference proteome</keyword>
<dbReference type="PROSITE" id="PS01286">
    <property type="entry name" value="FA58C_2"/>
    <property type="match status" value="1"/>
</dbReference>
<feature type="disulfide bond" evidence="9">
    <location>
        <begin position="3987"/>
        <end position="4005"/>
    </location>
</feature>
<dbReference type="InterPro" id="IPR001007">
    <property type="entry name" value="VWF_dom"/>
</dbReference>
<feature type="domain" description="F5/8 type C" evidence="12">
    <location>
        <begin position="3238"/>
        <end position="3391"/>
    </location>
</feature>
<feature type="domain" description="VWFD" evidence="13">
    <location>
        <begin position="879"/>
        <end position="1050"/>
    </location>
</feature>
<dbReference type="CDD" id="cd19941">
    <property type="entry name" value="TIL"/>
    <property type="match status" value="4"/>
</dbReference>
<comment type="similarity">
    <text evidence="2">Belongs to the thrombospondin family.</text>
</comment>
<evidence type="ECO:0000259" key="13">
    <source>
        <dbReference type="PROSITE" id="PS51233"/>
    </source>
</evidence>
<dbReference type="InterPro" id="IPR001846">
    <property type="entry name" value="VWF_type-D"/>
</dbReference>
<feature type="region of interest" description="Disordered" evidence="10">
    <location>
        <begin position="1557"/>
        <end position="1576"/>
    </location>
</feature>
<accession>A0A7J7KBA7</accession>
<feature type="region of interest" description="Disordered" evidence="10">
    <location>
        <begin position="3589"/>
        <end position="3609"/>
    </location>
</feature>
<evidence type="ECO:0000256" key="8">
    <source>
        <dbReference type="ARBA" id="ARBA00023180"/>
    </source>
</evidence>
<keyword evidence="4 11" id="KW-0732">Signal</keyword>
<dbReference type="SMART" id="SM00216">
    <property type="entry name" value="VWD"/>
    <property type="match status" value="3"/>
</dbReference>
<dbReference type="InterPro" id="IPR050780">
    <property type="entry name" value="Mucin_vWF_Thrombospondin_sf"/>
</dbReference>
<evidence type="ECO:0000256" key="5">
    <source>
        <dbReference type="ARBA" id="ARBA00022737"/>
    </source>
</evidence>
<dbReference type="EMBL" id="VXIV02000807">
    <property type="protein sequence ID" value="KAF6035932.1"/>
    <property type="molecule type" value="Genomic_DNA"/>
</dbReference>
<feature type="region of interest" description="Disordered" evidence="10">
    <location>
        <begin position="2237"/>
        <end position="2322"/>
    </location>
</feature>
<sequence length="4105" mass="437498">MRRLGTVCLAVTVLTGLIQTTQSAGEILTVPIFTGDSYNVPNSFVTSSSSAKEYCLAWNQRQYRTFDGKEYTYPSKCTYIFAKDCEFQTFSIYTTNGEPCSPTEKCVTQIDVYIGMEHALNLNRVNGIVTVTDRQTNSLVVAPSIVQGLVVEEISHYVFVESKKLGFKLQWDGFNYINFEVDEALKNKTCGLCGLYDGNPDNDFFLQDKSLVTSPSTFAADYKKSELTGAQCQENVLYDSTCNGDDLAKAQAFCQDLMKTDYLACHAVLEPQWYINTCISSHCASGEIDACTSFQAYFDNCQKKNIRIADWRALQPACSVKCDNGMVYNQCGSSCESTCANPNPVCADNRCVDGCHCTDGYVKEGNRCIRKDECPCQHGDSIYPSMSTIKKDCNTCTCKGGSWDCESKNCDAVCSSTGDPHYKTFDGTRFDFHGHCNYYLVKGDRYEIAAQNVECGRGGAACTKSLSVMVPPHTIQLQQGRAVLVDGIPVTLPHTISDVGVNIIHASSLFVQVKLANGAKVLWDGQTRAYITVPHSQQNKVKGLCGTFNGMQNDDFMTKQNIIENNANIFGNEWKVDPKCKNVDKDFVLPPPCTNFVERKATAQRECNKLGGPVFAACRDFVDKTMFVENCMYDVCECQTSLEKCMCDSFAAYADECAKNGVLIPWRKEIAMCGVQCPAGQVYQVCGSSCNATCSNIASDPNCEDSCVEGCACPHGLTLNDKNQCVPVEECPCEFDGKELSAGANLLNGDEICSCTKGKLICQPKTVILNDPKRPPITSPPEPICKNGKEYTDCKSKCTPTCLHPKGEPGCENLVATCKSGCECPAGTVMEGDNCIPIGQCPCYYHGTAYSQGQKIPQDCKTCTCNNQQWQCDDTVCPATCSAYGESHYRTFDGKEFQFQGECDYTLVKSTISNPEKFHISVSNVPCGSSGVTCTKSIDISVGDPFGSGKDFHQLHLVRGKPIKVQAGSPLTVREVGLFVIIDTPFGLTIHWDKGTRIYVKLQRNHVNKVSGLCGNFNNNQNDDFTAPNGGTEARPTIFADSWKINNHCPPSQEIPEPCSLQPHRKPWAQEKCALILSDEFKSCHAAIAPKAYYDRCVYDACACDYGGDCECLCTAISAYAQECSNKGIEITWRDQDNCPIQCEECDTYSPCMSSCPKKTCDNKAVYDTEFLGCEKAMCVEGCKTSPCPPGQVFLNTTKPYQCVPEARCPSKECIVNGRIFPPMRVITDTDLCGVCENCWCENGQIAKRQVPNCRATTVRMDTTPLCIPDPFAEDPFAGCAPDPVTTLAPSTTMAPTLPTTASPPGNVIEAKCLQTGWTDWMDSSVPTSYSGGDIETHAKLRSKYQYCKYEEITSVQCELQGSSKPADEAGQVVHCNINDGFKCLDSENGDFAGACKNYKLRFYCECQTEVPTTPVVTVPPTLPSTTRSSRTRRIPRANATTTVRPTPSGCDYWTPFINSAVPIPGEIDSESIPSIRSTLTSMGRPLCLDSKIVDIKCREVLTLKPSTAFSAIKCQIPQDKSQDVMSCDPRDHFGECPDMEVSVRCSCDGKTPIIPPTIGASTPSPNVSPSKSTVPMPKTTITVIAGETTIVSDDTSTFGHTRPSNGPPTRTPPPYKPRIERNSTTPATTVVRTTAGTDGLSTPAFTKAPSCVQNGWTEFMSVSTPTQVGEFETIHGLRTKYSFCEFPTDIECRVRNNKDLEQMEDQLESQTGRPGINENPDRTTAGGPGTDGRPVGVSTGRPGINENPDRTTAGGPGTDRRPVGVSTGRPGINENPDRTTAGGPGTDGRPVGVSTGRPGINENPDRTTAGGPGTDGRPVRVSTGRPGINENPDRTTAGGPGTDGRPVGVSTGRPDRTTAGGPGTDGRPVGVSTGRPGINENPDRTTAGGPGTGGRPGGVSTGNQVSMRIQTEPQLEDQEQVETQLESQLEDQISMRIQTEPQLEDQEQVRNGVSTGRPGINENPDRTTHGGPGTGRPFGVSTGRPGINENPDRTTAGGPGTGGRPIESQLVDQVSMRIQTEPQLEGQEQVETQSESQLVDQVSMRIQTEPQLEDQEQVETIGVSTGRPGINENPDRTTAGGPGTDRTTAGGPGKGGKPFGVSTGRPGINENPDRTTAGGPGTGGNPIGVSTGRPGINENPDRTTAGGPGTGGNPIGVSTGRPGINENPDRTTAGGPGTGGNPIGVSTGRPGINENPDRTTAGGPGTVETQSESQLVDQVSMRIRQNHSWRTRNRWQPIGVSTGRPGINENPDRTTAGGPGTGGNPIGVSTGRPGINENPDRTTAGGPGTGGRPFGVSTGRPGINENPDRTTAGGPGTGGNPIGVSTGRPGINENPDRTTAGGPGTGGNPIGVSTGRPGINENPDRTTAGGPGIIDGPNPVTTRTPQINLRPETTSYCPDGMTWDTCAYKCGSLCHSILNSYKNKGFCVGKSADECVQGCKSATQCEPPYMWAGENICTEPVRCNCMMPNGTEAVPRQKWTDPLDRCSECECFNNKIDCKSNSVCRLADDPKSTPSTPAPVPYPTPPRPRAPQKLSYDHPPKPCLVSGYTPWMNTSSPNSYGEFEYIATLRKSYSYCADEFIIEDSDIQCLTSDNKAPPRDVICVNEISKTEPQLEDWNRWKSWSPTGRPGINENPDRTTAGGPGTDGRPMESQLVDQVSMRIQTEPQLEDQEQMEDPVGVSTGPGTDGNPVGVSTGRPGINENPDRTTAGGPGTDGRPVGVSTGRPGINENPDRTTAGGLEQMEDQLESQLVDQVSMRIQTEPQLEDQEQMEDVGVSTGRPGINENPDRTTAGGPGTGGRPVGVSTGRPGINENPDRTTAGGPGTDGEPVGVSTGRPGINENPDRNTAGGPGTGGRPGVSTGRPGINENPDRTTAGGPGTGGRPFGVSTGRPGINENPDRTTAGGPGTDGRPVGVSTGRPGINENPDRTTAGGPGTDGRPVGVSTGRPGINENPDRTTAGGPGTDGRPLESQLVDQVSMRIQTEPQLEDLEQMEDQLESQLVDQVSMRIQTEPQLEDQEQMERPVGVSTGRPGINENPDRTTAGGPGTDGRPVGVSTGRPGINENPDRTTAGGPGTVEDLGVSTGRPGINENPDRTTAGGPGTDGTYRTTAGGPGTDGRPNTAGGPGTDGRPVGSQLVDQVSMRIQTEPQLEDQEQMEPVGVSTGRPGINENPDRTTAGGPGTDGRPVGVSTGRPGINENPDRTTAGGPGTDGRPLESQLVDSNLLHFFLETTTKVCNDEIGVQYGGAIDDSQITSSSVYYDNLMTFGPHRGRLNRPFTDEADHWSPRVSQKGEWIQVDLKAVTQVTGVITQGSLASHTFVTSYKVQYSSTGSSFYTIKENGVDKIFAGNNDGSTPRRRMFSTPVQAQYIRILPQTWEQLMALRFELIGCAPPTAITIPTVAIPDGITTGRPGINENPDRTTAGGPGTGGNPIGVSTGRPGINENPDRTTAGGPGTGGRPVGVSTGRPGINENPDRTTAGGPGTDGRPVGVSTGRPGINENPDRTTAGGPGTDGRPVGVSTGRPGINENPERTTAGGPGTVGRPVGVSTGRPGINENPNRTTAGGPGTDGRPVGVSTVDQVSMRIQTEPQLEDQEQVENHLESQLEDQVSMRIQTEPQLEDLEQMKDQLESQLVDQVSMRIQTEPQLEDLEQMEDQTTAGGPGTDKPSPISSLRPTVGHRPEYCGDWSKYYSLGDPLLESGDTESIVAITTKYNICNKPGEKVTNVECRLRDSGAPWSSGYQRNVVCDMENDGLRCLNADQFVPGLPSLSTCFDYEISILCQCDHEPPTSVKPAVSTVSLPPSNCIEWGSWVDNNEPYPPSVTDDEEPLSQILTQYSNEGFSCPMPVAIHCKAVDEDNNLIPWLTTGQDVECNPNVGVKCTARHGETCLNYKAQIGCLKQTAACLPTKPPTVTPPTQHSVCKGVDPTNCPSSCADGLVCDGTKCVPPSECPCVLPDGQYLSGLTSNFNKTCGCTCEGCKVPGHFMCGDGHCIPPTQVCDGIAQCDNDENNCSPGRTTQFPPLDRSTAPSMSPCVYTNLFEVDSDGNSVPSFGGQVVKYYRPNEVWMDGNCRECSCVPGDKPGEYKSSCVDKQCPTKDHPAGVCS</sequence>
<feature type="region of interest" description="Disordered" evidence="10">
    <location>
        <begin position="3410"/>
        <end position="3576"/>
    </location>
</feature>
<dbReference type="OrthoDB" id="6262482at2759"/>
<feature type="chain" id="PRO_5029513283" description="ZAN" evidence="11">
    <location>
        <begin position="24"/>
        <end position="4105"/>
    </location>
</feature>
<evidence type="ECO:0000256" key="10">
    <source>
        <dbReference type="SAM" id="MobiDB-lite"/>
    </source>
</evidence>
<keyword evidence="3" id="KW-0964">Secreted</keyword>
<dbReference type="InterPro" id="IPR002919">
    <property type="entry name" value="TIL_dom"/>
</dbReference>
<organism evidence="14 15">
    <name type="scientific">Bugula neritina</name>
    <name type="common">Brown bryozoan</name>
    <name type="synonym">Sertularia neritina</name>
    <dbReference type="NCBI Taxonomy" id="10212"/>
    <lineage>
        <taxon>Eukaryota</taxon>
        <taxon>Metazoa</taxon>
        <taxon>Spiralia</taxon>
        <taxon>Lophotrochozoa</taxon>
        <taxon>Bryozoa</taxon>
        <taxon>Gymnolaemata</taxon>
        <taxon>Cheilostomatida</taxon>
        <taxon>Flustrina</taxon>
        <taxon>Buguloidea</taxon>
        <taxon>Bugulidae</taxon>
        <taxon>Bugula</taxon>
    </lineage>
</organism>
<dbReference type="Gene3D" id="2.60.120.260">
    <property type="entry name" value="Galactose-binding domain-like"/>
    <property type="match status" value="1"/>
</dbReference>
<comment type="caution">
    <text evidence="9">Lacks conserved residue(s) required for the propagation of feature annotation.</text>
</comment>
<feature type="compositionally biased region" description="Polar residues" evidence="10">
    <location>
        <begin position="1560"/>
        <end position="1574"/>
    </location>
</feature>
<dbReference type="CDD" id="cd00112">
    <property type="entry name" value="LDLa"/>
    <property type="match status" value="1"/>
</dbReference>
<feature type="compositionally biased region" description="Low complexity" evidence="10">
    <location>
        <begin position="3542"/>
        <end position="3554"/>
    </location>
</feature>
<feature type="region of interest" description="Disordered" evidence="10">
    <location>
        <begin position="1939"/>
        <end position="2007"/>
    </location>
</feature>
<keyword evidence="6" id="KW-0186">Copper</keyword>
<dbReference type="PROSITE" id="PS50022">
    <property type="entry name" value="FA58C_3"/>
    <property type="match status" value="1"/>
</dbReference>
<dbReference type="Proteomes" id="UP000593567">
    <property type="component" value="Unassembled WGS sequence"/>
</dbReference>
<dbReference type="Pfam" id="PF01826">
    <property type="entry name" value="TIL"/>
    <property type="match status" value="3"/>
</dbReference>
<feature type="region of interest" description="Disordered" evidence="10">
    <location>
        <begin position="2666"/>
        <end position="2748"/>
    </location>
</feature>
<reference evidence="14" key="1">
    <citation type="submission" date="2020-06" db="EMBL/GenBank/DDBJ databases">
        <title>Draft genome of Bugula neritina, a colonial animal packing powerful symbionts and potential medicines.</title>
        <authorList>
            <person name="Rayko M."/>
        </authorList>
    </citation>
    <scope>NUCLEOTIDE SEQUENCE [LARGE SCALE GENOMIC DNA]</scope>
    <source>
        <strain evidence="14">Kwan_BN1</strain>
    </source>
</reference>
<feature type="region of interest" description="Disordered" evidence="10">
    <location>
        <begin position="1705"/>
        <end position="1904"/>
    </location>
</feature>
<evidence type="ECO:0000256" key="3">
    <source>
        <dbReference type="ARBA" id="ARBA00022525"/>
    </source>
</evidence>
<protein>
    <recommendedName>
        <fullName evidence="16">ZAN</fullName>
    </recommendedName>
</protein>
<feature type="region of interest" description="Disordered" evidence="10">
    <location>
        <begin position="3645"/>
        <end position="3678"/>
    </location>
</feature>
<dbReference type="SMART" id="SM00832">
    <property type="entry name" value="C8"/>
    <property type="match status" value="3"/>
</dbReference>
<dbReference type="CDD" id="cd00057">
    <property type="entry name" value="FA58C"/>
    <property type="match status" value="1"/>
</dbReference>
<feature type="region of interest" description="Disordered" evidence="10">
    <location>
        <begin position="2356"/>
        <end position="2385"/>
    </location>
</feature>
<evidence type="ECO:0000256" key="1">
    <source>
        <dbReference type="ARBA" id="ARBA00004239"/>
    </source>
</evidence>
<dbReference type="InterPro" id="IPR025155">
    <property type="entry name" value="WxxW_domain"/>
</dbReference>
<dbReference type="PANTHER" id="PTHR11339">
    <property type="entry name" value="EXTRACELLULAR MATRIX GLYCOPROTEIN RELATED"/>
    <property type="match status" value="1"/>
</dbReference>
<comment type="caution">
    <text evidence="14">The sequence shown here is derived from an EMBL/GenBank/DDBJ whole genome shotgun (WGS) entry which is preliminary data.</text>
</comment>
<dbReference type="InterPro" id="IPR008979">
    <property type="entry name" value="Galactose-bd-like_sf"/>
</dbReference>
<proteinExistence type="inferred from homology"/>
<dbReference type="GO" id="GO:0005615">
    <property type="term" value="C:extracellular space"/>
    <property type="evidence" value="ECO:0007669"/>
    <property type="project" value="TreeGrafter"/>
</dbReference>
<feature type="region of interest" description="Disordered" evidence="10">
    <location>
        <begin position="2065"/>
        <end position="2216"/>
    </location>
</feature>
<keyword evidence="5" id="KW-0677">Repeat</keyword>
<dbReference type="Gene3D" id="2.10.25.10">
    <property type="entry name" value="Laminin"/>
    <property type="match status" value="3"/>
</dbReference>
<dbReference type="Pfam" id="PF08742">
    <property type="entry name" value="C8"/>
    <property type="match status" value="3"/>
</dbReference>
<feature type="signal peptide" evidence="11">
    <location>
        <begin position="1"/>
        <end position="23"/>
    </location>
</feature>
<evidence type="ECO:0008006" key="16">
    <source>
        <dbReference type="Google" id="ProtNLM"/>
    </source>
</evidence>
<evidence type="ECO:0000256" key="11">
    <source>
        <dbReference type="SAM" id="SignalP"/>
    </source>
</evidence>
<feature type="compositionally biased region" description="Pro residues" evidence="10">
    <location>
        <begin position="2517"/>
        <end position="2530"/>
    </location>
</feature>
<evidence type="ECO:0000313" key="15">
    <source>
        <dbReference type="Proteomes" id="UP000593567"/>
    </source>
</evidence>
<dbReference type="InterPro" id="IPR002172">
    <property type="entry name" value="LDrepeatLR_classA_rpt"/>
</dbReference>
<feature type="domain" description="VWFD" evidence="13">
    <location>
        <begin position="412"/>
        <end position="581"/>
    </location>
</feature>
<evidence type="ECO:0000256" key="4">
    <source>
        <dbReference type="ARBA" id="ARBA00022729"/>
    </source>
</evidence>
<feature type="compositionally biased region" description="Gly residues" evidence="10">
    <location>
        <begin position="1889"/>
        <end position="1901"/>
    </location>
</feature>
<dbReference type="SMART" id="SM00231">
    <property type="entry name" value="FA58C"/>
    <property type="match status" value="1"/>
</dbReference>
<feature type="region of interest" description="Disordered" evidence="10">
    <location>
        <begin position="3148"/>
        <end position="3214"/>
    </location>
</feature>
<dbReference type="Pfam" id="PF00754">
    <property type="entry name" value="F5_F8_type_C"/>
    <property type="match status" value="1"/>
</dbReference>
<feature type="region of interest" description="Disordered" evidence="10">
    <location>
        <begin position="3012"/>
        <end position="3135"/>
    </location>
</feature>
<dbReference type="PROSITE" id="PS50068">
    <property type="entry name" value="LDLRA_2"/>
    <property type="match status" value="1"/>
</dbReference>
<dbReference type="PANTHER" id="PTHR11339:SF386">
    <property type="entry name" value="HEMOLECTIN, ISOFORM A"/>
    <property type="match status" value="1"/>
</dbReference>
<dbReference type="SMART" id="SM00192">
    <property type="entry name" value="LDLa"/>
    <property type="match status" value="1"/>
</dbReference>
<name>A0A7J7KBA7_BUGNE</name>
<dbReference type="SUPFAM" id="SSF49785">
    <property type="entry name" value="Galactose-binding domain-like"/>
    <property type="match status" value="1"/>
</dbReference>
<evidence type="ECO:0000259" key="12">
    <source>
        <dbReference type="PROSITE" id="PS50022"/>
    </source>
</evidence>
<dbReference type="PROSITE" id="PS51233">
    <property type="entry name" value="VWFD"/>
    <property type="match status" value="3"/>
</dbReference>
<feature type="domain" description="VWFD" evidence="13">
    <location>
        <begin position="53"/>
        <end position="233"/>
    </location>
</feature>
<feature type="region of interest" description="Disordered" evidence="10">
    <location>
        <begin position="2760"/>
        <end position="2972"/>
    </location>
</feature>
<gene>
    <name evidence="14" type="ORF">EB796_005761</name>
</gene>
<dbReference type="Pfam" id="PF00094">
    <property type="entry name" value="VWD"/>
    <property type="match status" value="3"/>
</dbReference>
<evidence type="ECO:0000256" key="2">
    <source>
        <dbReference type="ARBA" id="ARBA00009456"/>
    </source>
</evidence>
<dbReference type="Pfam" id="PF13330">
    <property type="entry name" value="Mucin2_WxxW"/>
    <property type="match status" value="6"/>
</dbReference>
<comment type="subcellular location">
    <subcellularLocation>
        <location evidence="1">Secreted</location>
        <location evidence="1">Extracellular space</location>
    </subcellularLocation>
</comment>
<evidence type="ECO:0000313" key="14">
    <source>
        <dbReference type="EMBL" id="KAF6035932.1"/>
    </source>
</evidence>
<evidence type="ECO:0000256" key="9">
    <source>
        <dbReference type="PROSITE-ProRule" id="PRU00124"/>
    </source>
</evidence>
<feature type="compositionally biased region" description="Pro residues" evidence="10">
    <location>
        <begin position="1606"/>
        <end position="1617"/>
    </location>
</feature>
<dbReference type="SUPFAM" id="SSF57567">
    <property type="entry name" value="Serine protease inhibitors"/>
    <property type="match status" value="3"/>
</dbReference>
<dbReference type="InterPro" id="IPR036084">
    <property type="entry name" value="Ser_inhib-like_sf"/>
</dbReference>
<dbReference type="GO" id="GO:0031012">
    <property type="term" value="C:extracellular matrix"/>
    <property type="evidence" value="ECO:0007669"/>
    <property type="project" value="TreeGrafter"/>
</dbReference>
<evidence type="ECO:0000256" key="6">
    <source>
        <dbReference type="ARBA" id="ARBA00023008"/>
    </source>
</evidence>
<feature type="region of interest" description="Disordered" evidence="10">
    <location>
        <begin position="1594"/>
        <end position="1622"/>
    </location>
</feature>
<dbReference type="InterPro" id="IPR014853">
    <property type="entry name" value="VWF/SSPO/ZAN-like_Cys-rich_dom"/>
</dbReference>
<keyword evidence="8" id="KW-0325">Glycoprotein</keyword>
<dbReference type="FunFam" id="2.10.25.10:FF:000055">
    <property type="entry name" value="alpha-tectorin isoform X1"/>
    <property type="match status" value="1"/>
</dbReference>
<feature type="region of interest" description="Disordered" evidence="10">
    <location>
        <begin position="2509"/>
        <end position="2535"/>
    </location>
</feature>
<dbReference type="SMART" id="SM00215">
    <property type="entry name" value="VWC_out"/>
    <property type="match status" value="2"/>
</dbReference>
<evidence type="ECO:0000256" key="7">
    <source>
        <dbReference type="ARBA" id="ARBA00023157"/>
    </source>
</evidence>
<dbReference type="InterPro" id="IPR000421">
    <property type="entry name" value="FA58C"/>
</dbReference>
<keyword evidence="7 9" id="KW-1015">Disulfide bond</keyword>
<dbReference type="FunFam" id="2.60.120.260:FF:000002">
    <property type="entry name" value="Coagulation factor VIII"/>
    <property type="match status" value="1"/>
</dbReference>